<dbReference type="AlphaFoldDB" id="A0A921RBZ1"/>
<feature type="compositionally biased region" description="Basic and acidic residues" evidence="12">
    <location>
        <begin position="12"/>
        <end position="39"/>
    </location>
</feature>
<dbReference type="KEGG" id="sbi:8070426"/>
<dbReference type="OrthoDB" id="941555at2759"/>
<dbReference type="InterPro" id="IPR049548">
    <property type="entry name" value="Sina-like_RING"/>
</dbReference>
<dbReference type="Pfam" id="PF21362">
    <property type="entry name" value="Sina_RING"/>
    <property type="match status" value="1"/>
</dbReference>
<dbReference type="PROSITE" id="PS51081">
    <property type="entry name" value="ZF_SIAH"/>
    <property type="match status" value="1"/>
</dbReference>
<sequence length="322" mass="33500">MSGEPSQTPMKTGDRSSAKKARVESSPRDQVKLETTTGKEEAAASCGSGLLVLGGDAAAAARTEVVVRIDRDMLHCPLCTLPLKPPIFQCGVGHMVCGSCHGQLSTNQCHWCAGANAFCPAMDAVISKVLVPCPHEAYGCRASLAYYLASDHGSACAHAPCACGEPGCAFLGSPPMLLSHLAAAPHCWPVDKLQYGEVLRIRVPDTEPRRLLVAEEDGGERVFVLAVGGDRAARVVPVTAACVRAPGAAAAGPQFTCKMWATGCKAPASGKMESVLVDMEVPSASAAGAVAADEVDTFLPVPPKMLRGPSSQMHLSVRIDKV</sequence>
<evidence type="ECO:0000256" key="9">
    <source>
        <dbReference type="ARBA" id="ARBA00022833"/>
    </source>
</evidence>
<feature type="compositionally biased region" description="Polar residues" evidence="12">
    <location>
        <begin position="1"/>
        <end position="10"/>
    </location>
</feature>
<dbReference type="InterPro" id="IPR044286">
    <property type="entry name" value="SINL_plant"/>
</dbReference>
<dbReference type="InterPro" id="IPR013010">
    <property type="entry name" value="Znf_SIAH"/>
</dbReference>
<evidence type="ECO:0000313" key="15">
    <source>
        <dbReference type="Proteomes" id="UP000807115"/>
    </source>
</evidence>
<organism evidence="14 15">
    <name type="scientific">Sorghum bicolor</name>
    <name type="common">Sorghum</name>
    <name type="synonym">Sorghum vulgare</name>
    <dbReference type="NCBI Taxonomy" id="4558"/>
    <lineage>
        <taxon>Eukaryota</taxon>
        <taxon>Viridiplantae</taxon>
        <taxon>Streptophyta</taxon>
        <taxon>Embryophyta</taxon>
        <taxon>Tracheophyta</taxon>
        <taxon>Spermatophyta</taxon>
        <taxon>Magnoliopsida</taxon>
        <taxon>Liliopsida</taxon>
        <taxon>Poales</taxon>
        <taxon>Poaceae</taxon>
        <taxon>PACMAD clade</taxon>
        <taxon>Panicoideae</taxon>
        <taxon>Andropogonodae</taxon>
        <taxon>Andropogoneae</taxon>
        <taxon>Sorghinae</taxon>
        <taxon>Sorghum</taxon>
    </lineage>
</organism>
<evidence type="ECO:0000256" key="5">
    <source>
        <dbReference type="ARBA" id="ARBA00022679"/>
    </source>
</evidence>
<dbReference type="GO" id="GO:0008270">
    <property type="term" value="F:zinc ion binding"/>
    <property type="evidence" value="ECO:0007669"/>
    <property type="project" value="UniProtKB-KW"/>
</dbReference>
<accession>A0A921RBZ1</accession>
<gene>
    <name evidence="14" type="ORF">BDA96_03G096600</name>
</gene>
<evidence type="ECO:0000256" key="8">
    <source>
        <dbReference type="ARBA" id="ARBA00022786"/>
    </source>
</evidence>
<evidence type="ECO:0000256" key="1">
    <source>
        <dbReference type="ARBA" id="ARBA00000900"/>
    </source>
</evidence>
<dbReference type="Gramene" id="EES00397">
    <property type="protein sequence ID" value="EES00397"/>
    <property type="gene ID" value="SORBI_3003G092000"/>
</dbReference>
<comment type="caution">
    <text evidence="14">The sequence shown here is derived from an EMBL/GenBank/DDBJ whole genome shotgun (WGS) entry which is preliminary data.</text>
</comment>
<evidence type="ECO:0000313" key="14">
    <source>
        <dbReference type="EMBL" id="KAG0536838.1"/>
    </source>
</evidence>
<dbReference type="Proteomes" id="UP000807115">
    <property type="component" value="Chromosome 3"/>
</dbReference>
<dbReference type="Pfam" id="PF21361">
    <property type="entry name" value="Sina_ZnF"/>
    <property type="match status" value="1"/>
</dbReference>
<dbReference type="PANTHER" id="PTHR46632">
    <property type="entry name" value="E3 UBIQUITIN-PROTEIN LIGASE SINA-LIKE 4"/>
    <property type="match status" value="1"/>
</dbReference>
<dbReference type="SUPFAM" id="SSF49599">
    <property type="entry name" value="TRAF domain-like"/>
    <property type="match status" value="1"/>
</dbReference>
<comment type="pathway">
    <text evidence="2">Protein modification; protein ubiquitination.</text>
</comment>
<evidence type="ECO:0000256" key="3">
    <source>
        <dbReference type="ARBA" id="ARBA00009119"/>
    </source>
</evidence>
<dbReference type="InterPro" id="IPR013083">
    <property type="entry name" value="Znf_RING/FYVE/PHD"/>
</dbReference>
<feature type="domain" description="SIAH-type" evidence="13">
    <location>
        <begin position="128"/>
        <end position="186"/>
    </location>
</feature>
<name>A0A921RBZ1_SORBI</name>
<evidence type="ECO:0000256" key="11">
    <source>
        <dbReference type="PROSITE-ProRule" id="PRU00455"/>
    </source>
</evidence>
<proteinExistence type="inferred from homology"/>
<dbReference type="EMBL" id="CM027682">
    <property type="protein sequence ID" value="KAG0536838.1"/>
    <property type="molecule type" value="Genomic_DNA"/>
</dbReference>
<comment type="catalytic activity">
    <reaction evidence="1">
        <text>S-ubiquitinyl-[E2 ubiquitin-conjugating enzyme]-L-cysteine + [acceptor protein]-L-lysine = [E2 ubiquitin-conjugating enzyme]-L-cysteine + N(6)-ubiquitinyl-[acceptor protein]-L-lysine.</text>
        <dbReference type="EC" id="2.3.2.27"/>
    </reaction>
</comment>
<evidence type="ECO:0000256" key="6">
    <source>
        <dbReference type="ARBA" id="ARBA00022723"/>
    </source>
</evidence>
<dbReference type="PANTHER" id="PTHR46632:SF18">
    <property type="entry name" value="OS01G0122200 PROTEIN"/>
    <property type="match status" value="1"/>
</dbReference>
<evidence type="ECO:0000256" key="4">
    <source>
        <dbReference type="ARBA" id="ARBA00012483"/>
    </source>
</evidence>
<dbReference type="Gene3D" id="3.30.40.10">
    <property type="entry name" value="Zinc/RING finger domain, C3HC4 (zinc finger)"/>
    <property type="match status" value="1"/>
</dbReference>
<keyword evidence="9" id="KW-0862">Zinc</keyword>
<evidence type="ECO:0000256" key="7">
    <source>
        <dbReference type="ARBA" id="ARBA00022771"/>
    </source>
</evidence>
<keyword evidence="5" id="KW-0808">Transferase</keyword>
<dbReference type="GO" id="GO:0061630">
    <property type="term" value="F:ubiquitin protein ligase activity"/>
    <property type="evidence" value="ECO:0007669"/>
    <property type="project" value="UniProtKB-EC"/>
</dbReference>
<evidence type="ECO:0000256" key="10">
    <source>
        <dbReference type="ARBA" id="ARBA00024004"/>
    </source>
</evidence>
<protein>
    <recommendedName>
        <fullName evidence="4">RING-type E3 ubiquitin transferase</fullName>
        <ecNumber evidence="4">2.3.2.27</ecNumber>
    </recommendedName>
</protein>
<dbReference type="OMA" id="HWCAGAN"/>
<keyword evidence="6" id="KW-0479">Metal-binding</keyword>
<feature type="region of interest" description="Disordered" evidence="12">
    <location>
        <begin position="1"/>
        <end position="39"/>
    </location>
</feature>
<reference evidence="14" key="2">
    <citation type="submission" date="2020-10" db="EMBL/GenBank/DDBJ databases">
        <authorList>
            <person name="Cooper E.A."/>
            <person name="Brenton Z.W."/>
            <person name="Flinn B.S."/>
            <person name="Jenkins J."/>
            <person name="Shu S."/>
            <person name="Flowers D."/>
            <person name="Luo F."/>
            <person name="Wang Y."/>
            <person name="Xia P."/>
            <person name="Barry K."/>
            <person name="Daum C."/>
            <person name="Lipzen A."/>
            <person name="Yoshinaga Y."/>
            <person name="Schmutz J."/>
            <person name="Saski C."/>
            <person name="Vermerris W."/>
            <person name="Kresovich S."/>
        </authorList>
    </citation>
    <scope>NUCLEOTIDE SEQUENCE</scope>
</reference>
<keyword evidence="8" id="KW-0833">Ubl conjugation pathway</keyword>
<comment type="similarity">
    <text evidence="3">Belongs to the SINA (Seven in absentia) family.</text>
</comment>
<keyword evidence="7 11" id="KW-0863">Zinc-finger</keyword>
<reference evidence="14" key="1">
    <citation type="journal article" date="2019" name="BMC Genomics">
        <title>A new reference genome for Sorghum bicolor reveals high levels of sequence similarity between sweet and grain genotypes: implications for the genetics of sugar metabolism.</title>
        <authorList>
            <person name="Cooper E.A."/>
            <person name="Brenton Z.W."/>
            <person name="Flinn B.S."/>
            <person name="Jenkins J."/>
            <person name="Shu S."/>
            <person name="Flowers D."/>
            <person name="Luo F."/>
            <person name="Wang Y."/>
            <person name="Xia P."/>
            <person name="Barry K."/>
            <person name="Daum C."/>
            <person name="Lipzen A."/>
            <person name="Yoshinaga Y."/>
            <person name="Schmutz J."/>
            <person name="Saski C."/>
            <person name="Vermerris W."/>
            <person name="Kresovich S."/>
        </authorList>
    </citation>
    <scope>NUCLEOTIDE SEQUENCE</scope>
</reference>
<evidence type="ECO:0000259" key="13">
    <source>
        <dbReference type="PROSITE" id="PS51081"/>
    </source>
</evidence>
<dbReference type="EC" id="2.3.2.27" evidence="4"/>
<comment type="function">
    <text evidence="10">E3 ubiquitin-protein ligase that mediates ubiquitination and subsequent proteasomal degradation of target proteins. E3 ubiquitin ligases accept ubiquitin from an E2 ubiquitin-conjugating enzyme in the form of a thioester and then directly transfers the ubiquitin to targeted substrates. It probably triggers the ubiquitin-mediated degradation of different substrates.</text>
</comment>
<evidence type="ECO:0000256" key="12">
    <source>
        <dbReference type="SAM" id="MobiDB-lite"/>
    </source>
</evidence>
<evidence type="ECO:0000256" key="2">
    <source>
        <dbReference type="ARBA" id="ARBA00004906"/>
    </source>
</evidence>